<dbReference type="InterPro" id="IPR006059">
    <property type="entry name" value="SBP"/>
</dbReference>
<dbReference type="RefSeq" id="WP_379896503.1">
    <property type="nucleotide sequence ID" value="NZ_CBCSCT010000005.1"/>
</dbReference>
<reference evidence="9" key="1">
    <citation type="journal article" date="2019" name="Int. J. Syst. Evol. Microbiol.">
        <title>The Global Catalogue of Microorganisms (GCM) 10K type strain sequencing project: providing services to taxonomists for standard genome sequencing and annotation.</title>
        <authorList>
            <consortium name="The Broad Institute Genomics Platform"/>
            <consortium name="The Broad Institute Genome Sequencing Center for Infectious Disease"/>
            <person name="Wu L."/>
            <person name="Ma J."/>
        </authorList>
    </citation>
    <scope>NUCLEOTIDE SEQUENCE [LARGE SCALE GENOMIC DNA]</scope>
    <source>
        <strain evidence="9">CCM 8749</strain>
    </source>
</reference>
<feature type="compositionally biased region" description="Low complexity" evidence="6">
    <location>
        <begin position="33"/>
        <end position="53"/>
    </location>
</feature>
<accession>A0ABW1IV06</accession>
<dbReference type="EMBL" id="JBHSQV010000186">
    <property type="protein sequence ID" value="MFC5988968.1"/>
    <property type="molecule type" value="Genomic_DNA"/>
</dbReference>
<keyword evidence="4" id="KW-0564">Palmitate</keyword>
<keyword evidence="5" id="KW-0449">Lipoprotein</keyword>
<proteinExistence type="predicted"/>
<comment type="caution">
    <text evidence="8">The sequence shown here is derived from an EMBL/GenBank/DDBJ whole genome shotgun (WGS) entry which is preliminary data.</text>
</comment>
<dbReference type="CDD" id="cd13580">
    <property type="entry name" value="PBP2_AlgQ_like_1"/>
    <property type="match status" value="1"/>
</dbReference>
<feature type="region of interest" description="Disordered" evidence="6">
    <location>
        <begin position="33"/>
        <end position="61"/>
    </location>
</feature>
<dbReference type="InterPro" id="IPR050490">
    <property type="entry name" value="Bact_solute-bd_prot1"/>
</dbReference>
<evidence type="ECO:0000256" key="4">
    <source>
        <dbReference type="ARBA" id="ARBA00023139"/>
    </source>
</evidence>
<dbReference type="Gene3D" id="3.40.190.10">
    <property type="entry name" value="Periplasmic binding protein-like II"/>
    <property type="match status" value="2"/>
</dbReference>
<feature type="signal peptide" evidence="7">
    <location>
        <begin position="1"/>
        <end position="25"/>
    </location>
</feature>
<keyword evidence="1" id="KW-1003">Cell membrane</keyword>
<evidence type="ECO:0000313" key="9">
    <source>
        <dbReference type="Proteomes" id="UP001596250"/>
    </source>
</evidence>
<evidence type="ECO:0000256" key="6">
    <source>
        <dbReference type="SAM" id="MobiDB-lite"/>
    </source>
</evidence>
<dbReference type="PANTHER" id="PTHR43649">
    <property type="entry name" value="ARABINOSE-BINDING PROTEIN-RELATED"/>
    <property type="match status" value="1"/>
</dbReference>
<dbReference type="PANTHER" id="PTHR43649:SF33">
    <property type="entry name" value="POLYGALACTURONAN_RHAMNOGALACTURONAN-BINDING PROTEIN YTCQ"/>
    <property type="match status" value="1"/>
</dbReference>
<evidence type="ECO:0000256" key="5">
    <source>
        <dbReference type="ARBA" id="ARBA00023288"/>
    </source>
</evidence>
<keyword evidence="2 7" id="KW-0732">Signal</keyword>
<organism evidence="8 9">
    <name type="scientific">Marinicrinis lubricantis</name>
    <dbReference type="NCBI Taxonomy" id="2086470"/>
    <lineage>
        <taxon>Bacteria</taxon>
        <taxon>Bacillati</taxon>
        <taxon>Bacillota</taxon>
        <taxon>Bacilli</taxon>
        <taxon>Bacillales</taxon>
        <taxon>Paenibacillaceae</taxon>
    </lineage>
</organism>
<dbReference type="SUPFAM" id="SSF53850">
    <property type="entry name" value="Periplasmic binding protein-like II"/>
    <property type="match status" value="1"/>
</dbReference>
<name>A0ABW1IV06_9BACL</name>
<evidence type="ECO:0000256" key="1">
    <source>
        <dbReference type="ARBA" id="ARBA00022475"/>
    </source>
</evidence>
<dbReference type="Proteomes" id="UP001596250">
    <property type="component" value="Unassembled WGS sequence"/>
</dbReference>
<evidence type="ECO:0000256" key="3">
    <source>
        <dbReference type="ARBA" id="ARBA00023136"/>
    </source>
</evidence>
<sequence length="557" mass="61651">MKHLLVKKVLSAAVLLTLAFNVACSGGGNGNANGTSASHSNPQSSSNESNAEPVGKYNPPITVTMGRDQLTNTTFPEGDSLDNNIWTRALMDEYGIQIENLWVTDSSQYWEKLNLTIASGDLPDIFQVRPAQLKELADAGMLADLTDVYETHATPLMKEKLNEDGGNGLQSATIDGKLMGLPYVTAAIDSAPMIWIRKDWLNNLGLSEPKSLSDIIEIARAFKEDDPDQNGQDDTLGLGVTQNIFGAAGGLMGFFNGYHAYTNIWIEDPASDGLVNGLIQPEMKEALSQLQQMYKEGIIDPEFSAKSGIGDDVIAGKLGMFYGTMSQPLNPLQQSKDKDPNAEWQYYPLLSIDNEPARPQISHNPPVYFVSSKDNENPAAIVKMMNLFAEKFFGETADTRFNYDNDHPSHKYQVVRTYGARKNLNNYLNIKEAFETGSMDKLNPEQLEHYEQIKQYQAGEEGMWKYANIFGPEGSLSLVNDYIEKDLLYSDQYVGLPTDLMVDNSSILSDLAATTFTKIIMGDSIDTFDAFVQDWKSLGGDDITAEVNEWYQSSKTE</sequence>
<evidence type="ECO:0000313" key="8">
    <source>
        <dbReference type="EMBL" id="MFC5988968.1"/>
    </source>
</evidence>
<gene>
    <name evidence="8" type="ORF">ACFPXP_21400</name>
</gene>
<dbReference type="Pfam" id="PF01547">
    <property type="entry name" value="SBP_bac_1"/>
    <property type="match status" value="1"/>
</dbReference>
<evidence type="ECO:0000256" key="2">
    <source>
        <dbReference type="ARBA" id="ARBA00022729"/>
    </source>
</evidence>
<evidence type="ECO:0000256" key="7">
    <source>
        <dbReference type="SAM" id="SignalP"/>
    </source>
</evidence>
<keyword evidence="9" id="KW-1185">Reference proteome</keyword>
<feature type="chain" id="PRO_5046007139" evidence="7">
    <location>
        <begin position="26"/>
        <end position="557"/>
    </location>
</feature>
<protein>
    <submittedName>
        <fullName evidence="8">Extracellular solute-binding protein</fullName>
    </submittedName>
</protein>
<keyword evidence="3" id="KW-0472">Membrane</keyword>